<dbReference type="SMART" id="SM00256">
    <property type="entry name" value="FBOX"/>
    <property type="match status" value="1"/>
</dbReference>
<dbReference type="InterPro" id="IPR050942">
    <property type="entry name" value="F-box_BR-signaling"/>
</dbReference>
<dbReference type="EMBL" id="JAEFBJ010000009">
    <property type="protein sequence ID" value="KAG7573451.1"/>
    <property type="molecule type" value="Genomic_DNA"/>
</dbReference>
<dbReference type="PANTHER" id="PTHR44259:SF28">
    <property type="entry name" value="F-BOX DOMAIN-CONTAINING PROTEIN"/>
    <property type="match status" value="1"/>
</dbReference>
<name>A0A8T2AIY5_ARASU</name>
<proteinExistence type="predicted"/>
<dbReference type="OrthoDB" id="1028522at2759"/>
<protein>
    <submittedName>
        <fullName evidence="2">F-box domain</fullName>
    </submittedName>
</protein>
<dbReference type="InterPro" id="IPR005174">
    <property type="entry name" value="KIB1-4_b-propeller"/>
</dbReference>
<sequence>MQNWSEINLDVLQLILERLSIRNRLNARSVCKNWYRVSKDSLIKVPWMIIFPTRKTKERSCQLFDPQEGRFYELNKLVNDFYSSQCIATSGSWLLMFDFGSRFYVLNIFTRERINLPPLKSHQGRIFVKKTRDKLGRDNFMLRIRQSSITARNALNQTKAVLWVDEETKKYVVVWSIGLLYMMFTKSGFDNWREIPTREGPEILHGCQDLVYKYNKLYVLSEQNRIRILDFSKELPRANSDNVYHNPFKNDGKGRAMIIGVTVSGDVLIVKNQLKKIFNIFKMGLEGTRWDRVKSLGDESWIADLGVTVRAPVNGTKPNSVYYCRDMNVYCGDISTRSQVIQKYFTSLKLGCVRLFIPTL</sequence>
<dbReference type="AlphaFoldDB" id="A0A8T2AIY5"/>
<accession>A0A8T2AIY5</accession>
<dbReference type="Proteomes" id="UP000694251">
    <property type="component" value="Chromosome 9"/>
</dbReference>
<dbReference type="Pfam" id="PF00646">
    <property type="entry name" value="F-box"/>
    <property type="match status" value="1"/>
</dbReference>
<feature type="domain" description="F-box" evidence="1">
    <location>
        <begin position="7"/>
        <end position="47"/>
    </location>
</feature>
<comment type="caution">
    <text evidence="2">The sequence shown here is derived from an EMBL/GenBank/DDBJ whole genome shotgun (WGS) entry which is preliminary data.</text>
</comment>
<reference evidence="2 3" key="1">
    <citation type="submission" date="2020-12" db="EMBL/GenBank/DDBJ databases">
        <title>Concerted genomic and epigenomic changes stabilize Arabidopsis allopolyploids.</title>
        <authorList>
            <person name="Chen Z."/>
        </authorList>
    </citation>
    <scope>NUCLEOTIDE SEQUENCE [LARGE SCALE GENOMIC DNA]</scope>
    <source>
        <strain evidence="2">As9502</strain>
        <tissue evidence="2">Leaf</tissue>
    </source>
</reference>
<organism evidence="2 3">
    <name type="scientific">Arabidopsis suecica</name>
    <name type="common">Swedish thale-cress</name>
    <name type="synonym">Cardaminopsis suecica</name>
    <dbReference type="NCBI Taxonomy" id="45249"/>
    <lineage>
        <taxon>Eukaryota</taxon>
        <taxon>Viridiplantae</taxon>
        <taxon>Streptophyta</taxon>
        <taxon>Embryophyta</taxon>
        <taxon>Tracheophyta</taxon>
        <taxon>Spermatophyta</taxon>
        <taxon>Magnoliopsida</taxon>
        <taxon>eudicotyledons</taxon>
        <taxon>Gunneridae</taxon>
        <taxon>Pentapetalae</taxon>
        <taxon>rosids</taxon>
        <taxon>malvids</taxon>
        <taxon>Brassicales</taxon>
        <taxon>Brassicaceae</taxon>
        <taxon>Camelineae</taxon>
        <taxon>Arabidopsis</taxon>
    </lineage>
</organism>
<dbReference type="PANTHER" id="PTHR44259">
    <property type="entry name" value="OS07G0183000 PROTEIN-RELATED"/>
    <property type="match status" value="1"/>
</dbReference>
<evidence type="ECO:0000313" key="3">
    <source>
        <dbReference type="Proteomes" id="UP000694251"/>
    </source>
</evidence>
<evidence type="ECO:0000259" key="1">
    <source>
        <dbReference type="SMART" id="SM00256"/>
    </source>
</evidence>
<dbReference type="InterPro" id="IPR001810">
    <property type="entry name" value="F-box_dom"/>
</dbReference>
<dbReference type="Pfam" id="PF03478">
    <property type="entry name" value="Beta-prop_KIB1-4"/>
    <property type="match status" value="1"/>
</dbReference>
<keyword evidence="3" id="KW-1185">Reference proteome</keyword>
<evidence type="ECO:0000313" key="2">
    <source>
        <dbReference type="EMBL" id="KAG7573451.1"/>
    </source>
</evidence>
<gene>
    <name evidence="2" type="ORF">ISN44_As09g017360</name>
</gene>